<evidence type="ECO:0000256" key="7">
    <source>
        <dbReference type="ARBA" id="ARBA00022723"/>
    </source>
</evidence>
<dbReference type="EMBL" id="SWKU01000009">
    <property type="protein sequence ID" value="KAF3003528.1"/>
    <property type="molecule type" value="Genomic_DNA"/>
</dbReference>
<dbReference type="GO" id="GO:0003697">
    <property type="term" value="F:single-stranded DNA binding"/>
    <property type="evidence" value="ECO:0007669"/>
    <property type="project" value="UniProtKB-UniRule"/>
</dbReference>
<evidence type="ECO:0000256" key="18">
    <source>
        <dbReference type="SAM" id="MobiDB-lite"/>
    </source>
</evidence>
<keyword evidence="14 17" id="KW-0234">DNA repair</keyword>
<feature type="compositionally biased region" description="Basic and acidic residues" evidence="18">
    <location>
        <begin position="906"/>
        <end position="915"/>
    </location>
</feature>
<dbReference type="InterPro" id="IPR003034">
    <property type="entry name" value="SAP_dom"/>
</dbReference>
<dbReference type="FunFam" id="3.30.40.10:FF:000172">
    <property type="entry name" value="E3 ubiquitin-protein ligase RAD18"/>
    <property type="match status" value="1"/>
</dbReference>
<sequence length="1050" mass="115585">MTDLPPPVQGPTAKEKKYDRQLRLWGATGQLALENSHILLINNGPGVVGIETLKNLVLPGIGQFTIQDSTVVTAADLGVNFFLEDEHLGGFRAEHTVNLLKELNPDVEGHSITEPVESWLIKPDALQPYTLIIATAPIRPELLAKLSDHASAALIPLFYVHSVGFYSHFSVHLPPAFPIVDTHPGPETTSDLRLLKPWPELIQYAEEKTSNLDSMSPDDHGHVPYLALLLHYLEEWKKTHDGKPPQNYKEKTEFRTSVSKAARTNNPEGGEENFDEAVAAVLKSLNPPEVNSSVREIFTCQEALVIKKDTPSFWVIAHAIGLFYIKYGVLPVPGSVPDMKARSKDYIELQNVYKSKARKDFAEVLENVRFAERNAARTTVIDEKDVEAFCKNAAHIKLVRGRPFHVVQPGERVKWGDRARSIAQELTFPDSLVPLYLAFLAWDEFAATHDKDALGSAPQAPGETDAETDAEKLTGIAHKIMDDLIKEAGTSVPDPDYSAIKEKIGEFAQEFARAGGAELHNIAALTGGIVSQEIIKAVTEQYIPVDNTPVKPDTQQIQSTPPSWIQSLATCARVPRTESAMEPTFDLPDSTDWIATSLPAFEPLEAALRCEMCKEFYSNPVITTCSHTFCSICIRRSIAADGKCPSCRTELSSNKLLPNIAVREVVTRFQEARPKALQLARADKEEEANGTTMASSKKRKLEDTDMEEAEEPRQTRSRQTRRSQRNAGSSNAPVEIPDSGDDGDDDFLPEGMAKCPICNEAMKQELVFNHLDVCTGQSASQGRSTRSKTKTPFPATLQRRQKDPSPPPIRQSQLNYAMMKEGALRKKLQEIGIPSWGGKDLMKRRHIEWLNIYNSNCDADDSARRSKRQLVKELEEWENTQGGRADNKESKVMRKDFDGSGYAKTHKSDFDDLIARARQKRATPKTEGKAEDGNGDAASSEGTQDAALSRSASSAGVTDATNNSIAQSPQPTAQDGIGEQGRHNQASDAATHENPSGHVDSNQAPGPADSKVPQNEVPLGIQNPLGSPSRKMPMFSLPEEPIKDVDMSAT</sequence>
<dbReference type="SUPFAM" id="SSF69572">
    <property type="entry name" value="Activating enzymes of the ubiquitin-like proteins"/>
    <property type="match status" value="1"/>
</dbReference>
<comment type="catalytic activity">
    <reaction evidence="1 17">
        <text>S-ubiquitinyl-[E2 ubiquitin-conjugating enzyme]-L-cysteine + [acceptor protein]-L-lysine = [E2 ubiquitin-conjugating enzyme]-L-cysteine + N(6)-ubiquitinyl-[acceptor protein]-L-lysine.</text>
        <dbReference type="EC" id="2.3.2.27"/>
    </reaction>
</comment>
<evidence type="ECO:0000256" key="12">
    <source>
        <dbReference type="ARBA" id="ARBA00023110"/>
    </source>
</evidence>
<dbReference type="InterPro" id="IPR003613">
    <property type="entry name" value="Ubox_domain"/>
</dbReference>
<dbReference type="GO" id="GO:0061630">
    <property type="term" value="F:ubiquitin protein ligase activity"/>
    <property type="evidence" value="ECO:0007669"/>
    <property type="project" value="UniProtKB-UniRule"/>
</dbReference>
<dbReference type="SMART" id="SM00504">
    <property type="entry name" value="Ubox"/>
    <property type="match status" value="1"/>
</dbReference>
<keyword evidence="7 17" id="KW-0479">Metal-binding</keyword>
<dbReference type="PROSITE" id="PS50800">
    <property type="entry name" value="SAP"/>
    <property type="match status" value="1"/>
</dbReference>
<evidence type="ECO:0000256" key="3">
    <source>
        <dbReference type="ARBA" id="ARBA00004906"/>
    </source>
</evidence>
<name>A0A9P4TGA5_CURKU</name>
<dbReference type="EC" id="2.3.2.27" evidence="17"/>
<comment type="subunit">
    <text evidence="17">Interacts with E2 UBC2, forming a complex with ubiquitin ligase activity.</text>
</comment>
<keyword evidence="8 17" id="KW-0227">DNA damage</keyword>
<reference evidence="21" key="1">
    <citation type="submission" date="2019-04" db="EMBL/GenBank/DDBJ databases">
        <title>Sequencing of skin fungus with MAO and IRED activity.</title>
        <authorList>
            <person name="Marsaioli A.J."/>
            <person name="Bonatto J.M.C."/>
            <person name="Reis Junior O."/>
        </authorList>
    </citation>
    <scope>NUCLEOTIDE SEQUENCE</scope>
    <source>
        <strain evidence="21">30M1</strain>
    </source>
</reference>
<dbReference type="GO" id="GO:0006301">
    <property type="term" value="P:DNA damage tolerance"/>
    <property type="evidence" value="ECO:0007669"/>
    <property type="project" value="InterPro"/>
</dbReference>
<dbReference type="OrthoDB" id="1708823at2759"/>
<feature type="compositionally biased region" description="Basic and acidic residues" evidence="18">
    <location>
        <begin position="1040"/>
        <end position="1050"/>
    </location>
</feature>
<dbReference type="InterPro" id="IPR006642">
    <property type="entry name" value="Rad18_UBZ4"/>
</dbReference>
<keyword evidence="12" id="KW-0697">Rotamase</keyword>
<feature type="domain" description="SAP" evidence="20">
    <location>
        <begin position="816"/>
        <end position="850"/>
    </location>
</feature>
<feature type="compositionally biased region" description="Polar residues" evidence="18">
    <location>
        <begin position="255"/>
        <end position="267"/>
    </location>
</feature>
<evidence type="ECO:0000256" key="5">
    <source>
        <dbReference type="ARBA" id="ARBA00015551"/>
    </source>
</evidence>
<evidence type="ECO:0000313" key="21">
    <source>
        <dbReference type="EMBL" id="KAF3003528.1"/>
    </source>
</evidence>
<comment type="similarity">
    <text evidence="4 17">Belongs to the RAD18 family.</text>
</comment>
<comment type="caution">
    <text evidence="21">The sequence shown here is derived from an EMBL/GenBank/DDBJ whole genome shotgun (WGS) entry which is preliminary data.</text>
</comment>
<feature type="compositionally biased region" description="Polar residues" evidence="18">
    <location>
        <begin position="950"/>
        <end position="973"/>
    </location>
</feature>
<protein>
    <recommendedName>
        <fullName evidence="5 17">Postreplication repair E3 ubiquitin-protein ligase RAD18</fullName>
        <ecNumber evidence="17">2.3.2.27</ecNumber>
    </recommendedName>
    <alternativeName>
        <fullName evidence="17">RING-type E3 ubiquitin transferase RAD18</fullName>
    </alternativeName>
</protein>
<dbReference type="Gene3D" id="3.30.40.10">
    <property type="entry name" value="Zinc/RING finger domain, C3HC4 (zinc finger)"/>
    <property type="match status" value="1"/>
</dbReference>
<dbReference type="Pfam" id="PF00899">
    <property type="entry name" value="ThiF"/>
    <property type="match status" value="1"/>
</dbReference>
<evidence type="ECO:0000256" key="1">
    <source>
        <dbReference type="ARBA" id="ARBA00000900"/>
    </source>
</evidence>
<comment type="function">
    <text evidence="17">E3 RING-finger protein, member of the UBC2/RAD6 epistasis group. Associates to the E2 ubiquitin conjugating enzyme UBC2/RAD6 to form the UBC2-RAD18 ubiquitin ligase complex involved in postreplicative repair (PRR) of damaged DNA.</text>
</comment>
<evidence type="ECO:0000256" key="11">
    <source>
        <dbReference type="ARBA" id="ARBA00022833"/>
    </source>
</evidence>
<dbReference type="GO" id="GO:0006513">
    <property type="term" value="P:protein monoubiquitination"/>
    <property type="evidence" value="ECO:0007669"/>
    <property type="project" value="InterPro"/>
</dbReference>
<dbReference type="PROSITE" id="PS50089">
    <property type="entry name" value="ZF_RING_2"/>
    <property type="match status" value="1"/>
</dbReference>
<keyword evidence="13 17" id="KW-0238">DNA-binding</keyword>
<dbReference type="InterPro" id="IPR000594">
    <property type="entry name" value="ThiF_NAD_FAD-bd"/>
</dbReference>
<dbReference type="Proteomes" id="UP000801428">
    <property type="component" value="Unassembled WGS sequence"/>
</dbReference>
<feature type="region of interest" description="Disordered" evidence="18">
    <location>
        <begin position="777"/>
        <end position="811"/>
    </location>
</feature>
<keyword evidence="15 17" id="KW-0539">Nucleus</keyword>
<organism evidence="21 22">
    <name type="scientific">Curvularia kusanoi</name>
    <name type="common">Cochliobolus kusanoi</name>
    <dbReference type="NCBI Taxonomy" id="90978"/>
    <lineage>
        <taxon>Eukaryota</taxon>
        <taxon>Fungi</taxon>
        <taxon>Dikarya</taxon>
        <taxon>Ascomycota</taxon>
        <taxon>Pezizomycotina</taxon>
        <taxon>Dothideomycetes</taxon>
        <taxon>Pleosporomycetidae</taxon>
        <taxon>Pleosporales</taxon>
        <taxon>Pleosporineae</taxon>
        <taxon>Pleosporaceae</taxon>
        <taxon>Curvularia</taxon>
    </lineage>
</organism>
<dbReference type="GO" id="GO:0005634">
    <property type="term" value="C:nucleus"/>
    <property type="evidence" value="ECO:0007669"/>
    <property type="project" value="UniProtKB-SubCell"/>
</dbReference>
<keyword evidence="11 17" id="KW-0862">Zinc</keyword>
<dbReference type="InterPro" id="IPR001841">
    <property type="entry name" value="Znf_RING"/>
</dbReference>
<evidence type="ECO:0000259" key="19">
    <source>
        <dbReference type="PROSITE" id="PS50089"/>
    </source>
</evidence>
<keyword evidence="12" id="KW-0413">Isomerase</keyword>
<evidence type="ECO:0000256" key="14">
    <source>
        <dbReference type="ARBA" id="ARBA00023204"/>
    </source>
</evidence>
<dbReference type="GO" id="GO:0008270">
    <property type="term" value="F:zinc ion binding"/>
    <property type="evidence" value="ECO:0007669"/>
    <property type="project" value="UniProtKB-KW"/>
</dbReference>
<proteinExistence type="inferred from homology"/>
<feature type="region of interest" description="Disordered" evidence="18">
    <location>
        <begin position="898"/>
        <end position="1050"/>
    </location>
</feature>
<dbReference type="SMART" id="SM00734">
    <property type="entry name" value="ZnF_Rad18"/>
    <property type="match status" value="1"/>
</dbReference>
<dbReference type="AlphaFoldDB" id="A0A9P4TGA5"/>
<keyword evidence="22" id="KW-1185">Reference proteome</keyword>
<dbReference type="GO" id="GO:0006281">
    <property type="term" value="P:DNA repair"/>
    <property type="evidence" value="ECO:0007669"/>
    <property type="project" value="UniProtKB-KW"/>
</dbReference>
<dbReference type="InterPro" id="IPR017907">
    <property type="entry name" value="Znf_RING_CS"/>
</dbReference>
<evidence type="ECO:0000256" key="16">
    <source>
        <dbReference type="PROSITE-ProRule" id="PRU00175"/>
    </source>
</evidence>
<evidence type="ECO:0000313" key="22">
    <source>
        <dbReference type="Proteomes" id="UP000801428"/>
    </source>
</evidence>
<dbReference type="PANTHER" id="PTHR14134">
    <property type="entry name" value="E3 UBIQUITIN-PROTEIN LIGASE RAD18"/>
    <property type="match status" value="1"/>
</dbReference>
<evidence type="ECO:0000256" key="9">
    <source>
        <dbReference type="ARBA" id="ARBA00022771"/>
    </source>
</evidence>
<feature type="region of interest" description="Disordered" evidence="18">
    <location>
        <begin position="678"/>
        <end position="748"/>
    </location>
</feature>
<evidence type="ECO:0000256" key="17">
    <source>
        <dbReference type="RuleBase" id="RU368093"/>
    </source>
</evidence>
<feature type="compositionally biased region" description="Acidic residues" evidence="18">
    <location>
        <begin position="738"/>
        <end position="748"/>
    </location>
</feature>
<dbReference type="InterPro" id="IPR004580">
    <property type="entry name" value="Rad18_fungi"/>
</dbReference>
<dbReference type="SMART" id="SM00513">
    <property type="entry name" value="SAP"/>
    <property type="match status" value="1"/>
</dbReference>
<dbReference type="PANTHER" id="PTHR14134:SF2">
    <property type="entry name" value="E3 UBIQUITIN-PROTEIN LIGASE RAD18"/>
    <property type="match status" value="1"/>
</dbReference>
<evidence type="ECO:0000256" key="13">
    <source>
        <dbReference type="ARBA" id="ARBA00023125"/>
    </source>
</evidence>
<evidence type="ECO:0000259" key="20">
    <source>
        <dbReference type="PROSITE" id="PS50800"/>
    </source>
</evidence>
<evidence type="ECO:0000256" key="10">
    <source>
        <dbReference type="ARBA" id="ARBA00022786"/>
    </source>
</evidence>
<evidence type="ECO:0000256" key="2">
    <source>
        <dbReference type="ARBA" id="ARBA00004123"/>
    </source>
</evidence>
<evidence type="ECO:0000256" key="15">
    <source>
        <dbReference type="ARBA" id="ARBA00023242"/>
    </source>
</evidence>
<comment type="pathway">
    <text evidence="3 17">Protein modification; protein ubiquitination.</text>
</comment>
<feature type="domain" description="RING-type" evidence="19">
    <location>
        <begin position="610"/>
        <end position="648"/>
    </location>
</feature>
<dbReference type="GO" id="GO:0097505">
    <property type="term" value="C:Rad6-Rad18 complex"/>
    <property type="evidence" value="ECO:0007669"/>
    <property type="project" value="TreeGrafter"/>
</dbReference>
<dbReference type="Gene3D" id="3.40.50.720">
    <property type="entry name" value="NAD(P)-binding Rossmann-like Domain"/>
    <property type="match status" value="2"/>
</dbReference>
<dbReference type="PROSITE" id="PS00518">
    <property type="entry name" value="ZF_RING_1"/>
    <property type="match status" value="1"/>
</dbReference>
<dbReference type="GO" id="GO:0008641">
    <property type="term" value="F:ubiquitin-like modifier activating enzyme activity"/>
    <property type="evidence" value="ECO:0007669"/>
    <property type="project" value="InterPro"/>
</dbReference>
<feature type="compositionally biased region" description="Basic and acidic residues" evidence="18">
    <location>
        <begin position="241"/>
        <end position="254"/>
    </location>
</feature>
<feature type="region of interest" description="Disordered" evidence="18">
    <location>
        <begin position="241"/>
        <end position="272"/>
    </location>
</feature>
<dbReference type="GO" id="GO:0003755">
    <property type="term" value="F:peptidyl-prolyl cis-trans isomerase activity"/>
    <property type="evidence" value="ECO:0007669"/>
    <property type="project" value="UniProtKB-KW"/>
</dbReference>
<dbReference type="Pfam" id="PF13923">
    <property type="entry name" value="zf-C3HC4_2"/>
    <property type="match status" value="1"/>
</dbReference>
<dbReference type="InterPro" id="IPR035985">
    <property type="entry name" value="Ubiquitin-activating_enz"/>
</dbReference>
<keyword evidence="9 16" id="KW-0863">Zinc-finger</keyword>
<comment type="subcellular location">
    <subcellularLocation>
        <location evidence="2 17">Nucleus</location>
    </subcellularLocation>
</comment>
<feature type="compositionally biased region" description="Basic residues" evidence="18">
    <location>
        <begin position="715"/>
        <end position="724"/>
    </location>
</feature>
<keyword evidence="6 17" id="KW-0808">Transferase</keyword>
<evidence type="ECO:0000256" key="8">
    <source>
        <dbReference type="ARBA" id="ARBA00022763"/>
    </source>
</evidence>
<gene>
    <name evidence="21" type="ORF">E8E13_005502</name>
</gene>
<dbReference type="InterPro" id="IPR039577">
    <property type="entry name" value="Rad18"/>
</dbReference>
<evidence type="ECO:0000256" key="6">
    <source>
        <dbReference type="ARBA" id="ARBA00022679"/>
    </source>
</evidence>
<dbReference type="SMART" id="SM00184">
    <property type="entry name" value="RING"/>
    <property type="match status" value="1"/>
</dbReference>
<dbReference type="NCBIfam" id="TIGR00599">
    <property type="entry name" value="rad18"/>
    <property type="match status" value="1"/>
</dbReference>
<dbReference type="SUPFAM" id="SSF57850">
    <property type="entry name" value="RING/U-box"/>
    <property type="match status" value="1"/>
</dbReference>
<evidence type="ECO:0000256" key="4">
    <source>
        <dbReference type="ARBA" id="ARBA00009506"/>
    </source>
</evidence>
<dbReference type="InterPro" id="IPR013083">
    <property type="entry name" value="Znf_RING/FYVE/PHD"/>
</dbReference>
<accession>A0A9P4TGA5</accession>
<keyword evidence="10 17" id="KW-0833">Ubl conjugation pathway</keyword>